<proteinExistence type="predicted"/>
<reference evidence="2" key="1">
    <citation type="submission" date="2020-02" db="EMBL/GenBank/DDBJ databases">
        <authorList>
            <person name="Meier V. D."/>
        </authorList>
    </citation>
    <scope>NUCLEOTIDE SEQUENCE</scope>
    <source>
        <strain evidence="2">AVDCRST_MAG88</strain>
    </source>
</reference>
<dbReference type="AlphaFoldDB" id="A0A6J4VWL5"/>
<sequence>MSASTIWRLLDRDMRKPWRHQSWRYPRDPCFAAKAGRVLDLYAGWWDGAPLAPNDLIISADEKTSIQARVRRHATTPPRPGQPMRVEHEYGRGGALAYLAAWDVRRGGVIGRCDATTGIVAFGRLVDQVLQQEPYRRAPRVFWVVDNGSSHRGDAACQRLQTRYPNLILVHLPTHASWLNQIEIYFSIVQRKVLTPNDFPDLAAVETRLLAFETLYNDTAMPFHWRFTRQQLDDRLATLPDLPPPRFADADTVPTAA</sequence>
<gene>
    <name evidence="2" type="ORF">AVDCRST_MAG88-4286</name>
</gene>
<name>A0A6J4VWL5_9BACT</name>
<feature type="domain" description="Tc1-like transposase DDE" evidence="1">
    <location>
        <begin position="58"/>
        <end position="202"/>
    </location>
</feature>
<dbReference type="InterPro" id="IPR038717">
    <property type="entry name" value="Tc1-like_DDE_dom"/>
</dbReference>
<organism evidence="2">
    <name type="scientific">uncultured Thermomicrobiales bacterium</name>
    <dbReference type="NCBI Taxonomy" id="1645740"/>
    <lineage>
        <taxon>Bacteria</taxon>
        <taxon>Pseudomonadati</taxon>
        <taxon>Thermomicrobiota</taxon>
        <taxon>Thermomicrobia</taxon>
        <taxon>Thermomicrobiales</taxon>
        <taxon>environmental samples</taxon>
    </lineage>
</organism>
<dbReference type="EMBL" id="CADCWM010001073">
    <property type="protein sequence ID" value="CAA9587889.1"/>
    <property type="molecule type" value="Genomic_DNA"/>
</dbReference>
<dbReference type="Pfam" id="PF13358">
    <property type="entry name" value="DDE_3"/>
    <property type="match status" value="1"/>
</dbReference>
<evidence type="ECO:0000313" key="2">
    <source>
        <dbReference type="EMBL" id="CAA9587889.1"/>
    </source>
</evidence>
<accession>A0A6J4VWL5</accession>
<evidence type="ECO:0000259" key="1">
    <source>
        <dbReference type="Pfam" id="PF13358"/>
    </source>
</evidence>
<protein>
    <submittedName>
        <fullName evidence="2">ISRSO5-transposase protein</fullName>
    </submittedName>
</protein>